<dbReference type="RefSeq" id="WP_264136828.1">
    <property type="nucleotide sequence ID" value="NZ_JAOYOD010000001.1"/>
</dbReference>
<sequence>MEINQKQQPKKQETQSRKRIVVVLGVILIVVLGAGFVYQLIKSIDLEGQNELTQQQLDQAYNDLDSMSNELDTRILKIAQLGGEIDTLLQIKNQLEEEKKAFRQKAYRQINDLQGRVDGYKELLLAQDKEIERLKQVNEELLEENTELKDETNALNESIKDLNESRSQLEEKVAKASQLKIDGMKILAVNESGREREGEFKNRHIAHLKIQFDVLENKVAPIEGKEILVKVTDPKNQVIFDVATGSGTFVFEGRESFFTIKKEILYDRNTQSLTFLYDKGSEYDLGEHKVEVYTEDYKMGEGKFIVK</sequence>
<accession>A0ABT3CQZ2</accession>
<gene>
    <name evidence="3" type="ORF">N7U62_05175</name>
</gene>
<keyword evidence="2" id="KW-0812">Transmembrane</keyword>
<dbReference type="Proteomes" id="UP001300692">
    <property type="component" value="Unassembled WGS sequence"/>
</dbReference>
<evidence type="ECO:0000256" key="1">
    <source>
        <dbReference type="SAM" id="Coils"/>
    </source>
</evidence>
<organism evidence="3 4">
    <name type="scientific">Reichenbachiella ulvae</name>
    <dbReference type="NCBI Taxonomy" id="2980104"/>
    <lineage>
        <taxon>Bacteria</taxon>
        <taxon>Pseudomonadati</taxon>
        <taxon>Bacteroidota</taxon>
        <taxon>Cytophagia</taxon>
        <taxon>Cytophagales</taxon>
        <taxon>Reichenbachiellaceae</taxon>
        <taxon>Reichenbachiella</taxon>
    </lineage>
</organism>
<evidence type="ECO:0000256" key="2">
    <source>
        <dbReference type="SAM" id="Phobius"/>
    </source>
</evidence>
<name>A0ABT3CQZ2_9BACT</name>
<evidence type="ECO:0000313" key="3">
    <source>
        <dbReference type="EMBL" id="MCV9386042.1"/>
    </source>
</evidence>
<dbReference type="EMBL" id="JAOYOD010000001">
    <property type="protein sequence ID" value="MCV9386042.1"/>
    <property type="molecule type" value="Genomic_DNA"/>
</dbReference>
<feature type="coiled-coil region" evidence="1">
    <location>
        <begin position="50"/>
        <end position="182"/>
    </location>
</feature>
<keyword evidence="1" id="KW-0175">Coiled coil</keyword>
<proteinExistence type="predicted"/>
<keyword evidence="4" id="KW-1185">Reference proteome</keyword>
<keyword evidence="2" id="KW-1133">Transmembrane helix</keyword>
<protein>
    <submittedName>
        <fullName evidence="3">Chromosome segregation protein SMC</fullName>
    </submittedName>
</protein>
<feature type="transmembrane region" description="Helical" evidence="2">
    <location>
        <begin position="20"/>
        <end position="41"/>
    </location>
</feature>
<keyword evidence="2" id="KW-0472">Membrane</keyword>
<comment type="caution">
    <text evidence="3">The sequence shown here is derived from an EMBL/GenBank/DDBJ whole genome shotgun (WGS) entry which is preliminary data.</text>
</comment>
<reference evidence="3 4" key="1">
    <citation type="submission" date="2022-10" db="EMBL/GenBank/DDBJ databases">
        <title>Comparative genomics and taxonomic characterization of three novel marine species of genus Reichenbachiella exhibiting antioxidant and polysaccharide degradation activities.</title>
        <authorList>
            <person name="Muhammad N."/>
            <person name="Lee Y.-J."/>
            <person name="Ko J."/>
            <person name="Kim S.-G."/>
        </authorList>
    </citation>
    <scope>NUCLEOTIDE SEQUENCE [LARGE SCALE GENOMIC DNA]</scope>
    <source>
        <strain evidence="3 4">ABR2-5</strain>
    </source>
</reference>
<evidence type="ECO:0000313" key="4">
    <source>
        <dbReference type="Proteomes" id="UP001300692"/>
    </source>
</evidence>